<dbReference type="Proteomes" id="UP000264071">
    <property type="component" value="Unassembled WGS sequence"/>
</dbReference>
<dbReference type="GO" id="GO:0008930">
    <property type="term" value="F:methylthioadenosine nucleosidase activity"/>
    <property type="evidence" value="ECO:0007669"/>
    <property type="project" value="TreeGrafter"/>
</dbReference>
<comment type="caution">
    <text evidence="2">The sequence shown here is derived from an EMBL/GenBank/DDBJ whole genome shotgun (WGS) entry which is preliminary data.</text>
</comment>
<dbReference type="PANTHER" id="PTHR46832:SF2">
    <property type="entry name" value="FUTALOSINE HYDROLASE"/>
    <property type="match status" value="1"/>
</dbReference>
<accession>A0A3D4V6M3</accession>
<sequence>MPLSSRILVVAATARELAPPDDWRSLQCGVGPVEAAIATTLAIAHERPGAILHVGIAGARRAAGIAPGALVIGSESRYVDLGVPAEWAPNTIPASVRLLAGVHRLFPHARVTAIGTSGRVGGTQGAVAGEPCDVEAMEGFGVARAAQQAGVPIIEVRAVCNEIEEQDRARWHFDLAFQTITDATPLLVAAVRDALRQPLVGC</sequence>
<dbReference type="PANTHER" id="PTHR46832">
    <property type="entry name" value="5'-METHYLTHIOADENOSINE/S-ADENOSYLHOMOCYSTEINE NUCLEOSIDASE"/>
    <property type="match status" value="1"/>
</dbReference>
<dbReference type="EMBL" id="DPIY01000005">
    <property type="protein sequence ID" value="HCT56402.1"/>
    <property type="molecule type" value="Genomic_DNA"/>
</dbReference>
<organism evidence="2 3">
    <name type="scientific">Gemmatimonas aurantiaca</name>
    <dbReference type="NCBI Taxonomy" id="173480"/>
    <lineage>
        <taxon>Bacteria</taxon>
        <taxon>Pseudomonadati</taxon>
        <taxon>Gemmatimonadota</taxon>
        <taxon>Gemmatimonadia</taxon>
        <taxon>Gemmatimonadales</taxon>
        <taxon>Gemmatimonadaceae</taxon>
        <taxon>Gemmatimonas</taxon>
    </lineage>
</organism>
<protein>
    <recommendedName>
        <fullName evidence="1">Nucleoside phosphorylase domain-containing protein</fullName>
    </recommendedName>
</protein>
<evidence type="ECO:0000313" key="3">
    <source>
        <dbReference type="Proteomes" id="UP000264071"/>
    </source>
</evidence>
<proteinExistence type="predicted"/>
<dbReference type="Gene3D" id="3.40.50.1580">
    <property type="entry name" value="Nucleoside phosphorylase domain"/>
    <property type="match status" value="1"/>
</dbReference>
<reference evidence="2 3" key="1">
    <citation type="journal article" date="2018" name="Nat. Biotechnol.">
        <title>A standardized bacterial taxonomy based on genome phylogeny substantially revises the tree of life.</title>
        <authorList>
            <person name="Parks D.H."/>
            <person name="Chuvochina M."/>
            <person name="Waite D.W."/>
            <person name="Rinke C."/>
            <person name="Skarshewski A."/>
            <person name="Chaumeil P.A."/>
            <person name="Hugenholtz P."/>
        </authorList>
    </citation>
    <scope>NUCLEOTIDE SEQUENCE [LARGE SCALE GENOMIC DNA]</scope>
    <source>
        <strain evidence="2">UBA8844</strain>
    </source>
</reference>
<dbReference type="Pfam" id="PF01048">
    <property type="entry name" value="PNP_UDP_1"/>
    <property type="match status" value="1"/>
</dbReference>
<dbReference type="InterPro" id="IPR035994">
    <property type="entry name" value="Nucleoside_phosphorylase_sf"/>
</dbReference>
<evidence type="ECO:0000259" key="1">
    <source>
        <dbReference type="Pfam" id="PF01048"/>
    </source>
</evidence>
<dbReference type="AlphaFoldDB" id="A0A3D4V6M3"/>
<evidence type="ECO:0000313" key="2">
    <source>
        <dbReference type="EMBL" id="HCT56402.1"/>
    </source>
</evidence>
<dbReference type="InterPro" id="IPR000845">
    <property type="entry name" value="Nucleoside_phosphorylase_d"/>
</dbReference>
<dbReference type="OMA" id="EWAPNTI"/>
<dbReference type="SUPFAM" id="SSF53167">
    <property type="entry name" value="Purine and uridine phosphorylases"/>
    <property type="match status" value="1"/>
</dbReference>
<dbReference type="GO" id="GO:0008782">
    <property type="term" value="F:adenosylhomocysteine nucleosidase activity"/>
    <property type="evidence" value="ECO:0007669"/>
    <property type="project" value="TreeGrafter"/>
</dbReference>
<name>A0A3D4V6M3_9BACT</name>
<gene>
    <name evidence="2" type="ORF">DGD08_04225</name>
</gene>
<dbReference type="GO" id="GO:0009116">
    <property type="term" value="P:nucleoside metabolic process"/>
    <property type="evidence" value="ECO:0007669"/>
    <property type="project" value="InterPro"/>
</dbReference>
<dbReference type="GO" id="GO:0005829">
    <property type="term" value="C:cytosol"/>
    <property type="evidence" value="ECO:0007669"/>
    <property type="project" value="TreeGrafter"/>
</dbReference>
<feature type="domain" description="Nucleoside phosphorylase" evidence="1">
    <location>
        <begin position="27"/>
        <end position="180"/>
    </location>
</feature>
<dbReference type="GO" id="GO:0019284">
    <property type="term" value="P:L-methionine salvage from S-adenosylmethionine"/>
    <property type="evidence" value="ECO:0007669"/>
    <property type="project" value="TreeGrafter"/>
</dbReference>